<protein>
    <recommendedName>
        <fullName evidence="1">Endonuclease/exonuclease/phosphatase domain-containing protein</fullName>
    </recommendedName>
</protein>
<accession>A0A9D9I5A8</accession>
<dbReference type="PANTHER" id="PTHR42834:SF1">
    <property type="entry name" value="ENDONUCLEASE_EXONUCLEASE_PHOSPHATASE FAMILY PROTEIN (AFU_ORTHOLOGUE AFUA_3G09210)"/>
    <property type="match status" value="1"/>
</dbReference>
<evidence type="ECO:0000313" key="2">
    <source>
        <dbReference type="EMBL" id="MBO8465925.1"/>
    </source>
</evidence>
<organism evidence="2 3">
    <name type="scientific">Candidatus Merdivivens pullistercoris</name>
    <dbReference type="NCBI Taxonomy" id="2840873"/>
    <lineage>
        <taxon>Bacteria</taxon>
        <taxon>Pseudomonadati</taxon>
        <taxon>Bacteroidota</taxon>
        <taxon>Bacteroidia</taxon>
        <taxon>Bacteroidales</taxon>
        <taxon>Muribaculaceae</taxon>
        <taxon>Muribaculaceae incertae sedis</taxon>
        <taxon>Candidatus Merdivivens</taxon>
    </lineage>
</organism>
<evidence type="ECO:0000313" key="3">
    <source>
        <dbReference type="Proteomes" id="UP000823597"/>
    </source>
</evidence>
<name>A0A9D9I5A8_9BACT</name>
<dbReference type="InterPro" id="IPR005135">
    <property type="entry name" value="Endo/exonuclease/phosphatase"/>
</dbReference>
<dbReference type="PANTHER" id="PTHR42834">
    <property type="entry name" value="ENDONUCLEASE/EXONUCLEASE/PHOSPHATASE FAMILY PROTEIN (AFU_ORTHOLOGUE AFUA_3G09210)"/>
    <property type="match status" value="1"/>
</dbReference>
<proteinExistence type="predicted"/>
<reference evidence="2" key="1">
    <citation type="submission" date="2020-10" db="EMBL/GenBank/DDBJ databases">
        <authorList>
            <person name="Gilroy R."/>
        </authorList>
    </citation>
    <scope>NUCLEOTIDE SEQUENCE</scope>
    <source>
        <strain evidence="2">10037</strain>
    </source>
</reference>
<dbReference type="InterPro" id="IPR036691">
    <property type="entry name" value="Endo/exonu/phosph_ase_sf"/>
</dbReference>
<dbReference type="Pfam" id="PF19580">
    <property type="entry name" value="Exo_endo_phos_3"/>
    <property type="match status" value="1"/>
</dbReference>
<dbReference type="Gene3D" id="3.60.10.10">
    <property type="entry name" value="Endonuclease/exonuclease/phosphatase"/>
    <property type="match status" value="1"/>
</dbReference>
<comment type="caution">
    <text evidence="2">The sequence shown here is derived from an EMBL/GenBank/DDBJ whole genome shotgun (WGS) entry which is preliminary data.</text>
</comment>
<evidence type="ECO:0000259" key="1">
    <source>
        <dbReference type="Pfam" id="PF19580"/>
    </source>
</evidence>
<sequence>MKNFHALEFAFLLLSLIFVCGRTYRDREIVMFWNLENLFVPWGGPDSLTAEFRYGGKRGWNYDRFIKKCAAIAKTVVYLEDSLGQRPGFICVAEIENKSVLHMLLSHTPLHGYPYCPLHYDSPDRRGIDVGLLYDSSRYGLVSSSSRPVVVDSTVLATRSILYACFSRRHCAADVTSTSGGPMTDTVHIFVNHHPSKFSGAEASRPLRDAAMGLLAFMADSVAARHPDHAVILAGDFNDVPSSDSIAGAPGFENLSYRLHKEGKGTIKYAGKWEMIDHFYVSSSITGRCRTYIFSPLFLLEKDRKTLGYKPRRTYVGPRYNGGISDHLPIILEIF</sequence>
<reference evidence="2" key="2">
    <citation type="journal article" date="2021" name="PeerJ">
        <title>Extensive microbial diversity within the chicken gut microbiome revealed by metagenomics and culture.</title>
        <authorList>
            <person name="Gilroy R."/>
            <person name="Ravi A."/>
            <person name="Getino M."/>
            <person name="Pursley I."/>
            <person name="Horton D.L."/>
            <person name="Alikhan N.F."/>
            <person name="Baker D."/>
            <person name="Gharbi K."/>
            <person name="Hall N."/>
            <person name="Watson M."/>
            <person name="Adriaenssens E.M."/>
            <person name="Foster-Nyarko E."/>
            <person name="Jarju S."/>
            <person name="Secka A."/>
            <person name="Antonio M."/>
            <person name="Oren A."/>
            <person name="Chaudhuri R.R."/>
            <person name="La Ragione R."/>
            <person name="Hildebrand F."/>
            <person name="Pallen M.J."/>
        </authorList>
    </citation>
    <scope>NUCLEOTIDE SEQUENCE</scope>
    <source>
        <strain evidence="2">10037</strain>
    </source>
</reference>
<dbReference type="EMBL" id="JADIME010000084">
    <property type="protein sequence ID" value="MBO8465925.1"/>
    <property type="molecule type" value="Genomic_DNA"/>
</dbReference>
<dbReference type="AlphaFoldDB" id="A0A9D9I5A8"/>
<dbReference type="GO" id="GO:0003824">
    <property type="term" value="F:catalytic activity"/>
    <property type="evidence" value="ECO:0007669"/>
    <property type="project" value="InterPro"/>
</dbReference>
<dbReference type="SUPFAM" id="SSF56219">
    <property type="entry name" value="DNase I-like"/>
    <property type="match status" value="1"/>
</dbReference>
<feature type="domain" description="Endonuclease/exonuclease/phosphatase" evidence="1">
    <location>
        <begin position="30"/>
        <end position="334"/>
    </location>
</feature>
<gene>
    <name evidence="2" type="ORF">IAB93_08030</name>
</gene>
<dbReference type="Proteomes" id="UP000823597">
    <property type="component" value="Unassembled WGS sequence"/>
</dbReference>